<organism evidence="2 3">
    <name type="scientific">Stachybotrys chartarum (strain CBS 109288 / IBT 7711)</name>
    <name type="common">Toxic black mold</name>
    <name type="synonym">Stilbospora chartarum</name>
    <dbReference type="NCBI Taxonomy" id="1280523"/>
    <lineage>
        <taxon>Eukaryota</taxon>
        <taxon>Fungi</taxon>
        <taxon>Dikarya</taxon>
        <taxon>Ascomycota</taxon>
        <taxon>Pezizomycotina</taxon>
        <taxon>Sordariomycetes</taxon>
        <taxon>Hypocreomycetidae</taxon>
        <taxon>Hypocreales</taxon>
        <taxon>Stachybotryaceae</taxon>
        <taxon>Stachybotrys</taxon>
    </lineage>
</organism>
<dbReference type="PANTHER" id="PTHR33112:SF16">
    <property type="entry name" value="HETEROKARYON INCOMPATIBILITY DOMAIN-CONTAINING PROTEIN"/>
    <property type="match status" value="1"/>
</dbReference>
<keyword evidence="3" id="KW-1185">Reference proteome</keyword>
<sequence>MDSMAEFDETCPLAEGDFAAVASIQAHILEDCPRCLLLYTIARSVTDAADIYIQDAIQAYGTSLLVIREGRDNEDYKVWDLFAAADSPKLVPDLQHRVLVGDFSLRESLVRAKTWMSDCVNGHDTCKPSLAGSLPKRVLDVAGNTVRLVETDGQSEDYLALSHCWGDSRPPCLTVQATLARNMREIPWETMPNTFRHAIEVTRDLGFRYVWIDCICIIQDDADDWRVEASKMASIYQNAYLTLCAASARSDDGGLWPAEAVAFSQAVHIEHAGMTYTVYYRHRDNTSAAHFSWVGESEWSTVKEFCPVVSRGWTFQERLLSPRLLYFSQGEILWECGERTACECCFHEEDGSSRYMAQTRVLGDILRQMVQSPSQEAIARYWHRLVSFYSQLDLTFGKDVLPALSGLAKVCAAVRPGDTYLAGLWRGGLVEELCWAVRDYDGKSKRPEVWRAPTWSWAAVRQRVWYPKDDSVQTYTRVVSAWTELAGPDPTGEVTAGAVVLRGPAREGVIVTGPGATFDVAVGPLTLTCRSDSPPDATVSFGGDTKVLCLRVKTAGPDTLREDFILVLLEKEEVERSYRRVGMATPSTKESEECWLGEECREMEITVV</sequence>
<dbReference type="PANTHER" id="PTHR33112">
    <property type="entry name" value="DOMAIN PROTEIN, PUTATIVE-RELATED"/>
    <property type="match status" value="1"/>
</dbReference>
<evidence type="ECO:0000313" key="3">
    <source>
        <dbReference type="Proteomes" id="UP000028045"/>
    </source>
</evidence>
<reference evidence="2 3" key="1">
    <citation type="journal article" date="2014" name="BMC Genomics">
        <title>Comparative genome sequencing reveals chemotype-specific gene clusters in the toxigenic black mold Stachybotrys.</title>
        <authorList>
            <person name="Semeiks J."/>
            <person name="Borek D."/>
            <person name="Otwinowski Z."/>
            <person name="Grishin N.V."/>
        </authorList>
    </citation>
    <scope>NUCLEOTIDE SEQUENCE [LARGE SCALE GENOMIC DNA]</scope>
    <source>
        <strain evidence="3">CBS 109288 / IBT 7711</strain>
    </source>
</reference>
<evidence type="ECO:0000313" key="2">
    <source>
        <dbReference type="EMBL" id="KEY64209.1"/>
    </source>
</evidence>
<dbReference type="EMBL" id="KL648750">
    <property type="protein sequence ID" value="KEY64209.1"/>
    <property type="molecule type" value="Genomic_DNA"/>
</dbReference>
<protein>
    <recommendedName>
        <fullName evidence="1">Heterokaryon incompatibility domain-containing protein</fullName>
    </recommendedName>
</protein>
<dbReference type="Proteomes" id="UP000028045">
    <property type="component" value="Unassembled WGS sequence"/>
</dbReference>
<proteinExistence type="predicted"/>
<dbReference type="HOGENOM" id="CLU_002639_5_5_1"/>
<name>A0A084AFY0_STACB</name>
<dbReference type="AlphaFoldDB" id="A0A084AFY0"/>
<dbReference type="OrthoDB" id="5362512at2759"/>
<dbReference type="InterPro" id="IPR010730">
    <property type="entry name" value="HET"/>
</dbReference>
<accession>A0A084AFY0</accession>
<evidence type="ECO:0000259" key="1">
    <source>
        <dbReference type="Pfam" id="PF06985"/>
    </source>
</evidence>
<dbReference type="Pfam" id="PF06985">
    <property type="entry name" value="HET"/>
    <property type="match status" value="1"/>
</dbReference>
<feature type="domain" description="Heterokaryon incompatibility" evidence="1">
    <location>
        <begin position="158"/>
        <end position="317"/>
    </location>
</feature>
<gene>
    <name evidence="2" type="ORF">S7711_03498</name>
</gene>